<gene>
    <name evidence="3" type="ORF">AN619_02490</name>
</gene>
<feature type="domain" description="Terminase ATPase subunit N-terminal" evidence="2">
    <location>
        <begin position="9"/>
        <end position="49"/>
    </location>
</feature>
<dbReference type="NCBIfam" id="NF040601">
    <property type="entry name" value="TerS_not_xtmA"/>
    <property type="match status" value="1"/>
</dbReference>
<reference evidence="3 4" key="1">
    <citation type="submission" date="2015-12" db="EMBL/GenBank/DDBJ databases">
        <title>Draft genome sequence of the thermoanaerobe Thermotalea metallivorans, an isolate from the runoff channel of the Great Artesian Basin, Australia.</title>
        <authorList>
            <person name="Patel B.K."/>
        </authorList>
    </citation>
    <scope>NUCLEOTIDE SEQUENCE [LARGE SCALE GENOMIC DNA]</scope>
    <source>
        <strain evidence="3 4">B2-1</strain>
    </source>
</reference>
<feature type="region of interest" description="Disordered" evidence="1">
    <location>
        <begin position="49"/>
        <end position="80"/>
    </location>
</feature>
<proteinExistence type="predicted"/>
<dbReference type="Proteomes" id="UP000070456">
    <property type="component" value="Unassembled WGS sequence"/>
</dbReference>
<feature type="compositionally biased region" description="Basic and acidic residues" evidence="1">
    <location>
        <begin position="49"/>
        <end position="59"/>
    </location>
</feature>
<keyword evidence="4" id="KW-1185">Reference proteome</keyword>
<accession>A0A140LCJ9</accession>
<dbReference type="STRING" id="520762.AN619_02490"/>
<dbReference type="AlphaFoldDB" id="A0A140LCJ9"/>
<dbReference type="InterPro" id="IPR010332">
    <property type="entry name" value="ATPase_terminase-su_N"/>
</dbReference>
<dbReference type="RefSeq" id="WP_068554285.1">
    <property type="nucleotide sequence ID" value="NZ_LOEE01000006.1"/>
</dbReference>
<protein>
    <recommendedName>
        <fullName evidence="2">Terminase ATPase subunit N-terminal domain-containing protein</fullName>
    </recommendedName>
</protein>
<evidence type="ECO:0000256" key="1">
    <source>
        <dbReference type="SAM" id="MobiDB-lite"/>
    </source>
</evidence>
<sequence length="249" mass="28578">MADIRAPDTKELAKADYLKGMKYKDLAEKYGVTLNTIKSWKQRYNWDRKSVHTKEEKNKKCAHKKRGAPKGNKNAVGNSGGAAPAGNLNALKHGAYQSIYAGFLSDEEKAIYEQMTASANIDEEIRLLRLKIARLLNRDRLIVYNVFGTRIEREITEQEREAGILACMDQLRRLIETKASIATETEKIQIEKEKLEFYKYKTDIELQLKRERLELEKLKVHGEDGYSEDDGFMDALKGEIGEVWDDEAE</sequence>
<dbReference type="Pfam" id="PF06056">
    <property type="entry name" value="Terminase_5"/>
    <property type="match status" value="1"/>
</dbReference>
<evidence type="ECO:0000313" key="3">
    <source>
        <dbReference type="EMBL" id="KXG78274.1"/>
    </source>
</evidence>
<organism evidence="3 4">
    <name type="scientific">Thermotalea metallivorans</name>
    <dbReference type="NCBI Taxonomy" id="520762"/>
    <lineage>
        <taxon>Bacteria</taxon>
        <taxon>Bacillati</taxon>
        <taxon>Bacillota</taxon>
        <taxon>Clostridia</taxon>
        <taxon>Peptostreptococcales</taxon>
        <taxon>Thermotaleaceae</taxon>
        <taxon>Thermotalea</taxon>
    </lineage>
</organism>
<evidence type="ECO:0000313" key="4">
    <source>
        <dbReference type="Proteomes" id="UP000070456"/>
    </source>
</evidence>
<name>A0A140LCJ9_9FIRM</name>
<dbReference type="PATRIC" id="fig|520762.4.peg.282"/>
<comment type="caution">
    <text evidence="3">The sequence shown here is derived from an EMBL/GenBank/DDBJ whole genome shotgun (WGS) entry which is preliminary data.</text>
</comment>
<evidence type="ECO:0000259" key="2">
    <source>
        <dbReference type="Pfam" id="PF06056"/>
    </source>
</evidence>
<dbReference type="EMBL" id="LOEE01000006">
    <property type="protein sequence ID" value="KXG78274.1"/>
    <property type="molecule type" value="Genomic_DNA"/>
</dbReference>